<dbReference type="OMA" id="EHNHNVV"/>
<dbReference type="InterPro" id="IPR010989">
    <property type="entry name" value="SNARE"/>
</dbReference>
<feature type="domain" description="T-SNARE coiled-coil homology" evidence="11">
    <location>
        <begin position="202"/>
        <end position="264"/>
    </location>
</feature>
<organism evidence="12 13">
    <name type="scientific">Conidiobolus coronatus (strain ATCC 28846 / CBS 209.66 / NRRL 28638)</name>
    <name type="common">Delacroixia coronata</name>
    <dbReference type="NCBI Taxonomy" id="796925"/>
    <lineage>
        <taxon>Eukaryota</taxon>
        <taxon>Fungi</taxon>
        <taxon>Fungi incertae sedis</taxon>
        <taxon>Zoopagomycota</taxon>
        <taxon>Entomophthoromycotina</taxon>
        <taxon>Entomophthoromycetes</taxon>
        <taxon>Entomophthorales</taxon>
        <taxon>Ancylistaceae</taxon>
        <taxon>Conidiobolus</taxon>
    </lineage>
</organism>
<evidence type="ECO:0000256" key="4">
    <source>
        <dbReference type="ARBA" id="ARBA00022692"/>
    </source>
</evidence>
<dbReference type="SMART" id="SM00397">
    <property type="entry name" value="t_SNARE"/>
    <property type="match status" value="1"/>
</dbReference>
<dbReference type="Gene3D" id="1.20.58.70">
    <property type="match status" value="1"/>
</dbReference>
<dbReference type="SUPFAM" id="SSF47661">
    <property type="entry name" value="t-snare proteins"/>
    <property type="match status" value="1"/>
</dbReference>
<comment type="similarity">
    <text evidence="2">Belongs to the syntaxin family.</text>
</comment>
<evidence type="ECO:0000256" key="10">
    <source>
        <dbReference type="SAM" id="Phobius"/>
    </source>
</evidence>
<keyword evidence="13" id="KW-1185">Reference proteome</keyword>
<proteinExistence type="inferred from homology"/>
<dbReference type="GO" id="GO:0031201">
    <property type="term" value="C:SNARE complex"/>
    <property type="evidence" value="ECO:0007669"/>
    <property type="project" value="TreeGrafter"/>
</dbReference>
<feature type="transmembrane region" description="Helical" evidence="10">
    <location>
        <begin position="274"/>
        <end position="292"/>
    </location>
</feature>
<dbReference type="Proteomes" id="UP000070444">
    <property type="component" value="Unassembled WGS sequence"/>
</dbReference>
<keyword evidence="4 10" id="KW-0812">Transmembrane</keyword>
<dbReference type="GO" id="GO:0000139">
    <property type="term" value="C:Golgi membrane"/>
    <property type="evidence" value="ECO:0007669"/>
    <property type="project" value="TreeGrafter"/>
</dbReference>
<evidence type="ECO:0000256" key="2">
    <source>
        <dbReference type="ARBA" id="ARBA00009063"/>
    </source>
</evidence>
<dbReference type="STRING" id="796925.A0A137NW39"/>
<dbReference type="PANTHER" id="PTHR19957:SF3">
    <property type="entry name" value="SYNTAXIN-5"/>
    <property type="match status" value="1"/>
</dbReference>
<dbReference type="PROSITE" id="PS50192">
    <property type="entry name" value="T_SNARE"/>
    <property type="match status" value="1"/>
</dbReference>
<evidence type="ECO:0000256" key="6">
    <source>
        <dbReference type="ARBA" id="ARBA00023054"/>
    </source>
</evidence>
<dbReference type="GO" id="GO:0006886">
    <property type="term" value="P:intracellular protein transport"/>
    <property type="evidence" value="ECO:0007669"/>
    <property type="project" value="TreeGrafter"/>
</dbReference>
<dbReference type="InterPro" id="IPR000727">
    <property type="entry name" value="T_SNARE_dom"/>
</dbReference>
<accession>A0A137NW39</accession>
<feature type="compositionally biased region" description="Polar residues" evidence="9">
    <location>
        <begin position="7"/>
        <end position="22"/>
    </location>
</feature>
<feature type="region of interest" description="Disordered" evidence="9">
    <location>
        <begin position="1"/>
        <end position="33"/>
    </location>
</feature>
<dbReference type="GO" id="GO:0006906">
    <property type="term" value="P:vesicle fusion"/>
    <property type="evidence" value="ECO:0007669"/>
    <property type="project" value="TreeGrafter"/>
</dbReference>
<dbReference type="Pfam" id="PF05739">
    <property type="entry name" value="SNARE"/>
    <property type="match status" value="1"/>
</dbReference>
<evidence type="ECO:0000259" key="11">
    <source>
        <dbReference type="PROSITE" id="PS50192"/>
    </source>
</evidence>
<evidence type="ECO:0000256" key="5">
    <source>
        <dbReference type="ARBA" id="ARBA00022989"/>
    </source>
</evidence>
<keyword evidence="6 8" id="KW-0175">Coiled coil</keyword>
<dbReference type="OrthoDB" id="421009at2759"/>
<keyword evidence="7 10" id="KW-0472">Membrane</keyword>
<evidence type="ECO:0000313" key="12">
    <source>
        <dbReference type="EMBL" id="KXN66986.1"/>
    </source>
</evidence>
<dbReference type="GO" id="GO:0048278">
    <property type="term" value="P:vesicle docking"/>
    <property type="evidence" value="ECO:0007669"/>
    <property type="project" value="TreeGrafter"/>
</dbReference>
<evidence type="ECO:0000256" key="9">
    <source>
        <dbReference type="SAM" id="MobiDB-lite"/>
    </source>
</evidence>
<evidence type="ECO:0000256" key="3">
    <source>
        <dbReference type="ARBA" id="ARBA00022448"/>
    </source>
</evidence>
<feature type="coiled-coil region" evidence="8">
    <location>
        <begin position="233"/>
        <end position="260"/>
    </location>
</feature>
<dbReference type="GO" id="GO:0000149">
    <property type="term" value="F:SNARE binding"/>
    <property type="evidence" value="ECO:0007669"/>
    <property type="project" value="TreeGrafter"/>
</dbReference>
<comment type="subcellular location">
    <subcellularLocation>
        <location evidence="1">Membrane</location>
        <topology evidence="1">Single-pass type IV membrane protein</topology>
    </subcellularLocation>
</comment>
<gene>
    <name evidence="12" type="ORF">CONCODRAFT_61383</name>
</gene>
<dbReference type="GO" id="GO:0006888">
    <property type="term" value="P:endoplasmic reticulum to Golgi vesicle-mediated transport"/>
    <property type="evidence" value="ECO:0007669"/>
    <property type="project" value="TreeGrafter"/>
</dbReference>
<reference evidence="12 13" key="1">
    <citation type="journal article" date="2015" name="Genome Biol. Evol.">
        <title>Phylogenomic analyses indicate that early fungi evolved digesting cell walls of algal ancestors of land plants.</title>
        <authorList>
            <person name="Chang Y."/>
            <person name="Wang S."/>
            <person name="Sekimoto S."/>
            <person name="Aerts A.L."/>
            <person name="Choi C."/>
            <person name="Clum A."/>
            <person name="LaButti K.M."/>
            <person name="Lindquist E.A."/>
            <person name="Yee Ngan C."/>
            <person name="Ohm R.A."/>
            <person name="Salamov A.A."/>
            <person name="Grigoriev I.V."/>
            <person name="Spatafora J.W."/>
            <person name="Berbee M.L."/>
        </authorList>
    </citation>
    <scope>NUCLEOTIDE SEQUENCE [LARGE SCALE GENOMIC DNA]</scope>
    <source>
        <strain evidence="12 13">NRRL 28638</strain>
    </source>
</reference>
<dbReference type="AlphaFoldDB" id="A0A137NW39"/>
<evidence type="ECO:0000256" key="1">
    <source>
        <dbReference type="ARBA" id="ARBA00004211"/>
    </source>
</evidence>
<dbReference type="GO" id="GO:0005484">
    <property type="term" value="F:SNAP receptor activity"/>
    <property type="evidence" value="ECO:0007669"/>
    <property type="project" value="TreeGrafter"/>
</dbReference>
<sequence length="293" mass="33236">MRDRTQEFSSVSKNLQIRQNKSPALANHPSPKRQNEFSALASNIAAEIGETHDKLQKLTRLAKRRTLFEDMPTEINDLTFSIKQSIANINLRLSNLKQLSNAQKNSSKGKKQSEQHKTNIVTNLQSKLATASLSFKDVLELRTQNMKASSERKDKFTYSKVPQQSNFYDDNQGGQQSEKKEFLALDLGGTSMQQMELIESQDTYIENRSSAIQNIESTIAELGSVFQQLAQMVSEQRDVVQRIDANVEDLEMNVTGAQSELLKYYTNLTTNRSLMIKIFAAIIFFVLIFVLVK</sequence>
<protein>
    <submittedName>
        <fullName evidence="12">Syntaxin 5A, like-protein</fullName>
    </submittedName>
</protein>
<name>A0A137NW39_CONC2</name>
<dbReference type="CDD" id="cd15844">
    <property type="entry name" value="SNARE_syntaxin5"/>
    <property type="match status" value="1"/>
</dbReference>
<dbReference type="PANTHER" id="PTHR19957">
    <property type="entry name" value="SYNTAXIN"/>
    <property type="match status" value="1"/>
</dbReference>
<evidence type="ECO:0000256" key="7">
    <source>
        <dbReference type="ARBA" id="ARBA00023136"/>
    </source>
</evidence>
<evidence type="ECO:0000256" key="8">
    <source>
        <dbReference type="SAM" id="Coils"/>
    </source>
</evidence>
<dbReference type="EMBL" id="KQ964670">
    <property type="protein sequence ID" value="KXN66986.1"/>
    <property type="molecule type" value="Genomic_DNA"/>
</dbReference>
<keyword evidence="3" id="KW-0813">Transport</keyword>
<evidence type="ECO:0000313" key="13">
    <source>
        <dbReference type="Proteomes" id="UP000070444"/>
    </source>
</evidence>
<keyword evidence="5 10" id="KW-1133">Transmembrane helix</keyword>
<dbReference type="InterPro" id="IPR045242">
    <property type="entry name" value="Syntaxin"/>
</dbReference>